<protein>
    <submittedName>
        <fullName evidence="1">Uncharacterized protein</fullName>
    </submittedName>
</protein>
<reference evidence="1 2" key="1">
    <citation type="journal article" date="2011" name="J. Bacteriol.">
        <title>Complete genome sequence of the type strain Cupriavidus necator N-1.</title>
        <authorList>
            <person name="Poehlein A."/>
            <person name="Kusian B."/>
            <person name="Friedrich B."/>
            <person name="Daniel R."/>
            <person name="Bowien B."/>
        </authorList>
    </citation>
    <scope>NUCLEOTIDE SEQUENCE [LARGE SCALE GENOMIC DNA]</scope>
    <source>
        <strain evidence="2">ATCC 43291 / DSM 13513 / CCUG 52238 / LMG 8453 / N-1</strain>
    </source>
</reference>
<name>F8GST7_CUPNN</name>
<evidence type="ECO:0000313" key="1">
    <source>
        <dbReference type="EMBL" id="AEI79856.1"/>
    </source>
</evidence>
<evidence type="ECO:0000313" key="2">
    <source>
        <dbReference type="Proteomes" id="UP000006798"/>
    </source>
</evidence>
<dbReference type="KEGG" id="cnc:CNE_2c08850"/>
<dbReference type="Proteomes" id="UP000006798">
    <property type="component" value="Chromosome 2"/>
</dbReference>
<dbReference type="AlphaFoldDB" id="F8GST7"/>
<organism evidence="1 2">
    <name type="scientific">Cupriavidus necator (strain ATCC 43291 / DSM 13513 / CCUG 52238 / LMG 8453 / N-1)</name>
    <name type="common">Ralstonia eutropha</name>
    <dbReference type="NCBI Taxonomy" id="1042878"/>
    <lineage>
        <taxon>Bacteria</taxon>
        <taxon>Pseudomonadati</taxon>
        <taxon>Pseudomonadota</taxon>
        <taxon>Betaproteobacteria</taxon>
        <taxon>Burkholderiales</taxon>
        <taxon>Burkholderiaceae</taxon>
        <taxon>Cupriavidus</taxon>
    </lineage>
</organism>
<accession>F8GST7</accession>
<dbReference type="HOGENOM" id="CLU_1486716_0_0_4"/>
<proteinExistence type="predicted"/>
<sequence length="181" mass="19561">MGAGKVPVADPACPGLSPIIMTRRVIVRGTVSRGSGAQVSRSRGGFLDRSGSYNHNMHQQSYFRDYCVSCTAPGFDRPHPGVGEVPARYRTDADFNGRPMDYAARTPTTERPMAANFLIRQTAQGWELTVESARKGLVHCEDREIAVNIGMAAARRRGVALIVQEEEGGNDTSRGISPLAA</sequence>
<dbReference type="EMBL" id="CP002878">
    <property type="protein sequence ID" value="AEI79856.1"/>
    <property type="molecule type" value="Genomic_DNA"/>
</dbReference>
<gene>
    <name evidence="1" type="ordered locus">CNE_2c08850</name>
</gene>